<accession>A0A7G9S0G5</accession>
<dbReference type="Gene3D" id="3.40.50.150">
    <property type="entry name" value="Vaccinia Virus protein VP39"/>
    <property type="match status" value="1"/>
</dbReference>
<dbReference type="Pfam" id="PF08241">
    <property type="entry name" value="Methyltransf_11"/>
    <property type="match status" value="1"/>
</dbReference>
<dbReference type="InterPro" id="IPR051052">
    <property type="entry name" value="Diverse_substrate_MTase"/>
</dbReference>
<dbReference type="InterPro" id="IPR029063">
    <property type="entry name" value="SAM-dependent_MTases_sf"/>
</dbReference>
<evidence type="ECO:0000313" key="5">
    <source>
        <dbReference type="EMBL" id="QNN61340.1"/>
    </source>
</evidence>
<dbReference type="KEGG" id="eio:H9L01_02945"/>
<dbReference type="GO" id="GO:0032259">
    <property type="term" value="P:methylation"/>
    <property type="evidence" value="ECO:0007669"/>
    <property type="project" value="UniProtKB-KW"/>
</dbReference>
<keyword evidence="2 5" id="KW-0489">Methyltransferase</keyword>
<evidence type="ECO:0000313" key="6">
    <source>
        <dbReference type="Proteomes" id="UP000515928"/>
    </source>
</evidence>
<dbReference type="Proteomes" id="UP000515928">
    <property type="component" value="Chromosome"/>
</dbReference>
<organism evidence="5 6">
    <name type="scientific">Erysipelothrix inopinata</name>
    <dbReference type="NCBI Taxonomy" id="225084"/>
    <lineage>
        <taxon>Bacteria</taxon>
        <taxon>Bacillati</taxon>
        <taxon>Bacillota</taxon>
        <taxon>Erysipelotrichia</taxon>
        <taxon>Erysipelotrichales</taxon>
        <taxon>Erysipelotrichaceae</taxon>
        <taxon>Erysipelothrix</taxon>
    </lineage>
</organism>
<reference evidence="5 6" key="1">
    <citation type="submission" date="2020-08" db="EMBL/GenBank/DDBJ databases">
        <title>Genome sequence of Erysipelothrix inopinata DSM 15511T.</title>
        <authorList>
            <person name="Hyun D.-W."/>
            <person name="Bae J.-W."/>
        </authorList>
    </citation>
    <scope>NUCLEOTIDE SEQUENCE [LARGE SCALE GENOMIC DNA]</scope>
    <source>
        <strain evidence="5 6">DSM 15511</strain>
    </source>
</reference>
<dbReference type="CDD" id="cd02440">
    <property type="entry name" value="AdoMet_MTases"/>
    <property type="match status" value="1"/>
</dbReference>
<evidence type="ECO:0000259" key="4">
    <source>
        <dbReference type="Pfam" id="PF08241"/>
    </source>
</evidence>
<comment type="similarity">
    <text evidence="1">Belongs to the methyltransferase superfamily.</text>
</comment>
<dbReference type="AlphaFoldDB" id="A0A7G9S0G5"/>
<evidence type="ECO:0000256" key="3">
    <source>
        <dbReference type="ARBA" id="ARBA00022679"/>
    </source>
</evidence>
<dbReference type="InterPro" id="IPR013216">
    <property type="entry name" value="Methyltransf_11"/>
</dbReference>
<dbReference type="RefSeq" id="WP_187534541.1">
    <property type="nucleotide sequence ID" value="NZ_CBCSHU010000001.1"/>
</dbReference>
<keyword evidence="3 5" id="KW-0808">Transferase</keyword>
<dbReference type="SUPFAM" id="SSF53335">
    <property type="entry name" value="S-adenosyl-L-methionine-dependent methyltransferases"/>
    <property type="match status" value="1"/>
</dbReference>
<dbReference type="EMBL" id="CP060715">
    <property type="protein sequence ID" value="QNN61340.1"/>
    <property type="molecule type" value="Genomic_DNA"/>
</dbReference>
<evidence type="ECO:0000256" key="2">
    <source>
        <dbReference type="ARBA" id="ARBA00022603"/>
    </source>
</evidence>
<evidence type="ECO:0000256" key="1">
    <source>
        <dbReference type="ARBA" id="ARBA00008361"/>
    </source>
</evidence>
<dbReference type="PANTHER" id="PTHR44942:SF4">
    <property type="entry name" value="METHYLTRANSFERASE TYPE 11 DOMAIN-CONTAINING PROTEIN"/>
    <property type="match status" value="1"/>
</dbReference>
<dbReference type="PANTHER" id="PTHR44942">
    <property type="entry name" value="METHYLTRANSF_11 DOMAIN-CONTAINING PROTEIN"/>
    <property type="match status" value="1"/>
</dbReference>
<protein>
    <submittedName>
        <fullName evidence="5">Class I SAM-dependent methyltransferase</fullName>
    </submittedName>
</protein>
<name>A0A7G9S0G5_9FIRM</name>
<keyword evidence="6" id="KW-1185">Reference proteome</keyword>
<feature type="domain" description="Methyltransferase type 11" evidence="4">
    <location>
        <begin position="38"/>
        <end position="130"/>
    </location>
</feature>
<dbReference type="GO" id="GO:0008757">
    <property type="term" value="F:S-adenosylmethionine-dependent methyltransferase activity"/>
    <property type="evidence" value="ECO:0007669"/>
    <property type="project" value="InterPro"/>
</dbReference>
<proteinExistence type="inferred from homology"/>
<sequence length="192" mass="22308">MKSTFWDRFAKSYDKNSSINEELLNLIRSYSMPDFEVLEIGTATGEMILSLAPYFAKGIGIDYSEMMIKEAEKKIKPDNITFKVEDATNLSFADESFDLIFTISTLHVINPLEDVLTSIHRVLKQKGTFIAIVPIVNHNWFKAQFEKSVMKSLKFNNYDVEEYISCFEECHFMILDHFTSIDKKSEIFIIKR</sequence>
<gene>
    <name evidence="5" type="ORF">H9L01_02945</name>
</gene>